<feature type="region of interest" description="Disordered" evidence="1">
    <location>
        <begin position="1"/>
        <end position="23"/>
    </location>
</feature>
<accession>A0AA38L9G1</accession>
<keyword evidence="3" id="KW-1185">Reference proteome</keyword>
<evidence type="ECO:0000313" key="3">
    <source>
        <dbReference type="Proteomes" id="UP000824469"/>
    </source>
</evidence>
<comment type="caution">
    <text evidence="2">The sequence shown here is derived from an EMBL/GenBank/DDBJ whole genome shotgun (WGS) entry which is preliminary data.</text>
</comment>
<dbReference type="EMBL" id="JAHRHJ020000006">
    <property type="protein sequence ID" value="KAH9313160.1"/>
    <property type="molecule type" value="Genomic_DNA"/>
</dbReference>
<name>A0AA38L9G1_TAXCH</name>
<gene>
    <name evidence="2" type="ORF">KI387_028195</name>
</gene>
<sequence>DRTPKGDRTTTETPKGTERPNRLTKGRTCTLIGCLEQQLKGNTDSILEFVVVVDCQVNRKERCVNVDHRRENA</sequence>
<organism evidence="2 3">
    <name type="scientific">Taxus chinensis</name>
    <name type="common">Chinese yew</name>
    <name type="synonym">Taxus wallichiana var. chinensis</name>
    <dbReference type="NCBI Taxonomy" id="29808"/>
    <lineage>
        <taxon>Eukaryota</taxon>
        <taxon>Viridiplantae</taxon>
        <taxon>Streptophyta</taxon>
        <taxon>Embryophyta</taxon>
        <taxon>Tracheophyta</taxon>
        <taxon>Spermatophyta</taxon>
        <taxon>Pinopsida</taxon>
        <taxon>Pinidae</taxon>
        <taxon>Conifers II</taxon>
        <taxon>Cupressales</taxon>
        <taxon>Taxaceae</taxon>
        <taxon>Taxus</taxon>
    </lineage>
</organism>
<evidence type="ECO:0000313" key="2">
    <source>
        <dbReference type="EMBL" id="KAH9313160.1"/>
    </source>
</evidence>
<dbReference type="AlphaFoldDB" id="A0AA38L9G1"/>
<feature type="non-terminal residue" evidence="2">
    <location>
        <position position="73"/>
    </location>
</feature>
<protein>
    <submittedName>
        <fullName evidence="2">Uncharacterized protein</fullName>
    </submittedName>
</protein>
<reference evidence="2 3" key="1">
    <citation type="journal article" date="2021" name="Nat. Plants">
        <title>The Taxus genome provides insights into paclitaxel biosynthesis.</title>
        <authorList>
            <person name="Xiong X."/>
            <person name="Gou J."/>
            <person name="Liao Q."/>
            <person name="Li Y."/>
            <person name="Zhou Q."/>
            <person name="Bi G."/>
            <person name="Li C."/>
            <person name="Du R."/>
            <person name="Wang X."/>
            <person name="Sun T."/>
            <person name="Guo L."/>
            <person name="Liang H."/>
            <person name="Lu P."/>
            <person name="Wu Y."/>
            <person name="Zhang Z."/>
            <person name="Ro D.K."/>
            <person name="Shang Y."/>
            <person name="Huang S."/>
            <person name="Yan J."/>
        </authorList>
    </citation>
    <scope>NUCLEOTIDE SEQUENCE [LARGE SCALE GENOMIC DNA]</scope>
    <source>
        <strain evidence="2">Ta-2019</strain>
    </source>
</reference>
<proteinExistence type="predicted"/>
<evidence type="ECO:0000256" key="1">
    <source>
        <dbReference type="SAM" id="MobiDB-lite"/>
    </source>
</evidence>
<feature type="compositionally biased region" description="Basic and acidic residues" evidence="1">
    <location>
        <begin position="1"/>
        <end position="21"/>
    </location>
</feature>
<dbReference type="Proteomes" id="UP000824469">
    <property type="component" value="Unassembled WGS sequence"/>
</dbReference>
<feature type="non-terminal residue" evidence="2">
    <location>
        <position position="1"/>
    </location>
</feature>